<dbReference type="GO" id="GO:0042025">
    <property type="term" value="C:host cell nucleus"/>
    <property type="evidence" value="ECO:0007669"/>
    <property type="project" value="UniProtKB-SubCell"/>
</dbReference>
<sequence length="269" mass="30040">MEFNNMNQIMEETKLILDSINAGNFKDAALALIQSYEYQGLDVKSLIRTIYSRGQAGGKQAVEIREDIWKMILLFLCRGNNISKMLTRSKEDIVVSIRGLKTTYQLQDKVGTGGSDRVTLSRVAAVFPGVTLKLLADENISEAIPRAVSLSSIDFGDRFPKVMQTVIVASVFPKSEIGKTLMKALLLYMIEENKLLSRNTATQNDNAILIEVMKYAKASFMSSILPFDERREAAEKYNIIVRGSVAANIMPAATTFERKYPNADLTFMN</sequence>
<keyword evidence="19" id="KW-1185">Reference proteome</keyword>
<keyword evidence="12" id="KW-0694">RNA-binding</keyword>
<dbReference type="RefSeq" id="YP_010840045.1">
    <property type="nucleotide sequence ID" value="NC_078360.1"/>
</dbReference>
<evidence type="ECO:0000256" key="14">
    <source>
        <dbReference type="ARBA" id="ARBA00023200"/>
    </source>
</evidence>
<dbReference type="GO" id="GO:1990904">
    <property type="term" value="C:ribonucleoprotein complex"/>
    <property type="evidence" value="ECO:0007669"/>
    <property type="project" value="UniProtKB-KW"/>
</dbReference>
<dbReference type="InterPro" id="IPR009522">
    <property type="entry name" value="Capsid_Phlebovir/Tenuivir"/>
</dbReference>
<evidence type="ECO:0000256" key="6">
    <source>
        <dbReference type="ARBA" id="ARBA00005299"/>
    </source>
</evidence>
<evidence type="ECO:0000256" key="3">
    <source>
        <dbReference type="ARBA" id="ARBA00004192"/>
    </source>
</evidence>
<evidence type="ECO:0000256" key="10">
    <source>
        <dbReference type="ARBA" id="ARBA00022812"/>
    </source>
</evidence>
<evidence type="ECO:0000256" key="9">
    <source>
        <dbReference type="ARBA" id="ARBA00022562"/>
    </source>
</evidence>
<organism evidence="18 19">
    <name type="scientific">Parry's Creek phasivirus 1</name>
    <dbReference type="NCBI Taxonomy" id="2755152"/>
    <lineage>
        <taxon>Viruses</taxon>
        <taxon>Riboviria</taxon>
        <taxon>Orthornavirae</taxon>
        <taxon>Negarnaviricota</taxon>
        <taxon>Polyploviricotina</taxon>
        <taxon>Bunyaviricetes</taxon>
        <taxon>Hareavirales</taxon>
        <taxon>Phenuiviridae</taxon>
        <taxon>Phasivirus</taxon>
        <taxon>Phasivirus parryense</taxon>
    </lineage>
</organism>
<evidence type="ECO:0000313" key="19">
    <source>
        <dbReference type="Proteomes" id="UP000678215"/>
    </source>
</evidence>
<evidence type="ECO:0000256" key="4">
    <source>
        <dbReference type="ARBA" id="ARBA00004328"/>
    </source>
</evidence>
<evidence type="ECO:0000256" key="16">
    <source>
        <dbReference type="ARBA" id="ARBA00033344"/>
    </source>
</evidence>
<dbReference type="GO" id="GO:0044172">
    <property type="term" value="C:host cell endoplasmic reticulum-Golgi intermediate compartment"/>
    <property type="evidence" value="ECO:0007669"/>
    <property type="project" value="UniProtKB-SubCell"/>
</dbReference>
<dbReference type="GO" id="GO:0019013">
    <property type="term" value="C:viral nucleocapsid"/>
    <property type="evidence" value="ECO:0007669"/>
    <property type="project" value="UniProtKB-KW"/>
</dbReference>
<accession>A0A7D5XWC8</accession>
<dbReference type="GeneID" id="80550464"/>
<comment type="subunit">
    <text evidence="17">Homodimer. Homohexamer; ring-shaped, necessary to form the nucleocapsid. Homopentamers; opened pentamers in solution. Binds to viral genomic RNA. Interacts with glycoprotein Gn; this interaction allows packaging of nucleocapsids into virions.</text>
</comment>
<evidence type="ECO:0000256" key="8">
    <source>
        <dbReference type="ARBA" id="ARBA00022561"/>
    </source>
</evidence>
<keyword evidence="9" id="KW-1048">Host nucleus</keyword>
<dbReference type="Pfam" id="PF05733">
    <property type="entry name" value="Tenui_N"/>
    <property type="match status" value="1"/>
</dbReference>
<keyword evidence="14" id="KW-1035">Host cytoplasm</keyword>
<protein>
    <recommendedName>
        <fullName evidence="7">Nucleoprotein</fullName>
    </recommendedName>
    <alternativeName>
        <fullName evidence="16">Nucleocapsid protein</fullName>
    </alternativeName>
</protein>
<evidence type="ECO:0000256" key="5">
    <source>
        <dbReference type="ARBA" id="ARBA00004452"/>
    </source>
</evidence>
<proteinExistence type="inferred from homology"/>
<dbReference type="Proteomes" id="UP000678215">
    <property type="component" value="Genome"/>
</dbReference>
<keyword evidence="8" id="KW-0167">Capsid protein</keyword>
<keyword evidence="13 18" id="KW-0543">Viral nucleoprotein</keyword>
<dbReference type="GO" id="GO:0044177">
    <property type="term" value="C:host cell Golgi apparatus"/>
    <property type="evidence" value="ECO:0007669"/>
    <property type="project" value="UniProtKB-SubCell"/>
</dbReference>
<evidence type="ECO:0000256" key="15">
    <source>
        <dbReference type="ARBA" id="ARBA00023274"/>
    </source>
</evidence>
<comment type="similarity">
    <text evidence="6">Belongs to the phlebovirus nucleocapsid protein family.</text>
</comment>
<comment type="subcellular location">
    <subcellularLocation>
        <location evidence="1">Host Golgi apparatus</location>
    </subcellularLocation>
    <subcellularLocation>
        <location evidence="3">Host cytoplasm</location>
    </subcellularLocation>
    <subcellularLocation>
        <location evidence="5">Host endoplasmic reticulum-Golgi intermediate compartment</location>
    </subcellularLocation>
    <subcellularLocation>
        <location evidence="2">Host nucleus</location>
    </subcellularLocation>
    <subcellularLocation>
        <location evidence="4">Virion</location>
    </subcellularLocation>
</comment>
<evidence type="ECO:0000256" key="17">
    <source>
        <dbReference type="ARBA" id="ARBA00046628"/>
    </source>
</evidence>
<dbReference type="GO" id="GO:0003723">
    <property type="term" value="F:RNA binding"/>
    <property type="evidence" value="ECO:0007669"/>
    <property type="project" value="UniProtKB-KW"/>
</dbReference>
<evidence type="ECO:0000256" key="1">
    <source>
        <dbReference type="ARBA" id="ARBA00004136"/>
    </source>
</evidence>
<evidence type="ECO:0000313" key="18">
    <source>
        <dbReference type="EMBL" id="QLJ83474.1"/>
    </source>
</evidence>
<name>A0A7D5XWC8_9VIRU</name>
<reference evidence="18" key="1">
    <citation type="journal article" date="2020" name="Viruses">
        <title>The Diversity and Distribution of Viruses Associated with Culex annulirostris Mosquitoes from the Kimberley Region of Western Australia.</title>
        <authorList>
            <person name="Williams S.H."/>
            <person name="Levy A."/>
            <person name="Yates R.A."/>
            <person name="Somaweera N."/>
            <person name="Neville P.J."/>
            <person name="Nicholson J."/>
            <person name="Lindsay M.D.A."/>
            <person name="Mackenzie J.S."/>
            <person name="Jain K."/>
            <person name="Imrie A."/>
            <person name="Smith D.W."/>
            <person name="Lipkin W.I."/>
        </authorList>
    </citation>
    <scope>NUCLEOTIDE SEQUENCE</scope>
    <source>
        <strain evidence="18">PCPV1/pool-10</strain>
    </source>
</reference>
<evidence type="ECO:0000256" key="12">
    <source>
        <dbReference type="ARBA" id="ARBA00022884"/>
    </source>
</evidence>
<keyword evidence="10" id="KW-1040">Host Golgi apparatus</keyword>
<dbReference type="InterPro" id="IPR015971">
    <property type="entry name" value="Nucleocapsid_Phlebovirus"/>
</dbReference>
<evidence type="ECO:0000256" key="7">
    <source>
        <dbReference type="ARBA" id="ARBA00014389"/>
    </source>
</evidence>
<keyword evidence="11" id="KW-0946">Virion</keyword>
<evidence type="ECO:0000256" key="11">
    <source>
        <dbReference type="ARBA" id="ARBA00022844"/>
    </source>
</evidence>
<dbReference type="EMBL" id="MT498817">
    <property type="protein sequence ID" value="QLJ83474.1"/>
    <property type="molecule type" value="Genomic_RNA"/>
</dbReference>
<evidence type="ECO:0000256" key="2">
    <source>
        <dbReference type="ARBA" id="ARBA00004147"/>
    </source>
</evidence>
<dbReference type="PIRSF" id="PIRSF003953">
    <property type="entry name" value="N_PhelboV"/>
    <property type="match status" value="1"/>
</dbReference>
<evidence type="ECO:0000256" key="13">
    <source>
        <dbReference type="ARBA" id="ARBA00023086"/>
    </source>
</evidence>
<dbReference type="KEGG" id="vg:80550464"/>
<keyword evidence="15" id="KW-0687">Ribonucleoprotein</keyword>